<dbReference type="Proteomes" id="UP000279259">
    <property type="component" value="Unassembled WGS sequence"/>
</dbReference>
<dbReference type="InterPro" id="IPR003692">
    <property type="entry name" value="Hydantoinase_B"/>
</dbReference>
<evidence type="ECO:0008006" key="8">
    <source>
        <dbReference type="Google" id="ProtNLM"/>
    </source>
</evidence>
<evidence type="ECO:0000313" key="6">
    <source>
        <dbReference type="EMBL" id="RSH93770.1"/>
    </source>
</evidence>
<comment type="caution">
    <text evidence="6">The sequence shown here is derived from an EMBL/GenBank/DDBJ whole genome shotgun (WGS) entry which is preliminary data.</text>
</comment>
<keyword evidence="7" id="KW-1185">Reference proteome</keyword>
<dbReference type="Pfam" id="PF01968">
    <property type="entry name" value="Hydantoinase_A"/>
    <property type="match status" value="2"/>
</dbReference>
<comment type="similarity">
    <text evidence="1">Belongs to the oxoprolinase family.</text>
</comment>
<dbReference type="InterPro" id="IPR008040">
    <property type="entry name" value="Hydant_A_N"/>
</dbReference>
<dbReference type="Pfam" id="PF19278">
    <property type="entry name" value="Hydant_A_C"/>
    <property type="match status" value="1"/>
</dbReference>
<evidence type="ECO:0000259" key="4">
    <source>
        <dbReference type="Pfam" id="PF05378"/>
    </source>
</evidence>
<feature type="domain" description="Hydantoinase B/oxoprolinase" evidence="3">
    <location>
        <begin position="763"/>
        <end position="1281"/>
    </location>
</feature>
<dbReference type="PANTHER" id="PTHR11365:SF26">
    <property type="entry name" value="5-OXOPROLINASE"/>
    <property type="match status" value="1"/>
</dbReference>
<protein>
    <recommendedName>
        <fullName evidence="8">5-oxoprolinase</fullName>
    </recommendedName>
</protein>
<evidence type="ECO:0000256" key="1">
    <source>
        <dbReference type="ARBA" id="ARBA00010403"/>
    </source>
</evidence>
<dbReference type="InterPro" id="IPR045079">
    <property type="entry name" value="Oxoprolinase-like"/>
</dbReference>
<dbReference type="GO" id="GO:0017168">
    <property type="term" value="F:5-oxoprolinase (ATP-hydrolyzing) activity"/>
    <property type="evidence" value="ECO:0007669"/>
    <property type="project" value="TreeGrafter"/>
</dbReference>
<reference evidence="6 7" key="1">
    <citation type="submission" date="2018-11" db="EMBL/GenBank/DDBJ databases">
        <title>Genome sequence of Saitozyma podzolica DSM 27192.</title>
        <authorList>
            <person name="Aliyu H."/>
            <person name="Gorte O."/>
            <person name="Ochsenreither K."/>
        </authorList>
    </citation>
    <scope>NUCLEOTIDE SEQUENCE [LARGE SCALE GENOMIC DNA]</scope>
    <source>
        <strain evidence="6 7">DSM 27192</strain>
    </source>
</reference>
<sequence>MPTAITKPDKVKICIDRGGTFCDVIAMSETKGDHLVKLLSVNPEHYPDAPREGVRRVLEWFTGESIPKDQPIDTSSIEYLRMGTTVATNALLERKGERCALLITKGFKDALEIGTQTRPFLFQLAIKKLAIDSRHDAAAAGRLVLVQWLMLPPCQPDVLYTKVVEVEERVAPEWLEFVQDPSAAPAGYGGELVKGVNGSKLRVLQPLNTAQVRTDLEALYAEGYRSIAIVLCHSYLYPLHEKAVESIALSVGFPHISVSSDLQAMINLVSRGTSATADAYLTPEVRRYLDGFAEGFKGKLQQNGGSGTGCRVSFMQSDGSLCDFRKFSGLKAILSGPAGGVVGFARTSYDPIEASPVVGFDMGGTSTDVSRYGGKYEHVFETTTAGVTIQTPQLDINTVAAGGGSILTYRNGLFNVGPESAGAHPGPACYRKGGPLTVTDANLFLGRLHIDSFPKIFGPSEDMPLDYEIVKTKFEALTKDINTENGSSLTPAEVACGFINVEGVPDQCTQPFLLWWCGGQHACALAQVLGMHNVIVHKYSSLLSAYGMALADVAVDSSEPFLLQYSPTALAVLNERFEALKAKGLEQILSQGIDEHKVIYECYLNLRYRGSDTKLMILKPKDGDFAKAFVEQHRREFAFVLDAPIDVENVRVRAIGLGEDSDKIAESTYVRDLNELPEVKVAKDKHFGTNQIFFEENGEFVTAPLYRLEDLEPGTTVPGPAIMLDKTQTILLHPQNVARVLRSHVFIDVGLGPRKQLDTTVVDPIQLSIFSHRFMGIAEQMGRALQKTAVSVQIKERLDFSCAIFGPDGCLVANAPNVPVHLGSMQYAVQFQAERHHGKLRPGDILVSNHPRAGGTHLPDITVIQPVFADGSNEEIVFWVAARGHHGDIGGLHGNSMHPQTTESWQEGANILSTFLVRDGEFKEKDMTDIFMKAGDYPECMAPRQLNMNMSDLKAQCAACAVGSAQIHALFGEYGKEVVQHYMAAIRTNAELAVRSFLKTRAGELLQAEDYLDDGTIIALKVDIDDTDGTATFDFTGTSPESLSNLNAPESVTRSALIYCLRTLIGTDMPLNAGVLAPVRLVIPPDTILSPSMEAAVCCGNTETSQRVVDVVFKAFEACAASQGCMNATHFDYKEWYYGETICGGAGAGPTWVGQSATQINMTNTRIGDVEVAEKRYPLLLREFSIRRGSGGAGRNRGGDGVHREYEARLDMEAAHIGERRVNQPYGMHGGGPGERGATYWMRKSPDGGFRRIKMKPSAACHIKAGERLIIHTPGGGGYGSVDGANGETTGAMANKKRKIVPGATAQYRSTYSRANGSLAEYAAMQESCD</sequence>
<dbReference type="GO" id="GO:0006749">
    <property type="term" value="P:glutathione metabolic process"/>
    <property type="evidence" value="ECO:0007669"/>
    <property type="project" value="TreeGrafter"/>
</dbReference>
<feature type="domain" description="Hydantoinase A/oxoprolinase" evidence="2">
    <location>
        <begin position="271"/>
        <end position="501"/>
    </location>
</feature>
<dbReference type="GO" id="GO:0005829">
    <property type="term" value="C:cytosol"/>
    <property type="evidence" value="ECO:0007669"/>
    <property type="project" value="TreeGrafter"/>
</dbReference>
<dbReference type="PANTHER" id="PTHR11365">
    <property type="entry name" value="5-OXOPROLINASE RELATED"/>
    <property type="match status" value="1"/>
</dbReference>
<gene>
    <name evidence="6" type="ORF">EHS25_006418</name>
</gene>
<dbReference type="Pfam" id="PF05378">
    <property type="entry name" value="Hydant_A_N"/>
    <property type="match status" value="1"/>
</dbReference>
<feature type="domain" description="Acetophenone carboxylase-like C-terminal" evidence="5">
    <location>
        <begin position="681"/>
        <end position="745"/>
    </location>
</feature>
<proteinExistence type="inferred from homology"/>
<organism evidence="6 7">
    <name type="scientific">Saitozyma podzolica</name>
    <dbReference type="NCBI Taxonomy" id="1890683"/>
    <lineage>
        <taxon>Eukaryota</taxon>
        <taxon>Fungi</taxon>
        <taxon>Dikarya</taxon>
        <taxon>Basidiomycota</taxon>
        <taxon>Agaricomycotina</taxon>
        <taxon>Tremellomycetes</taxon>
        <taxon>Tremellales</taxon>
        <taxon>Trimorphomycetaceae</taxon>
        <taxon>Saitozyma</taxon>
    </lineage>
</organism>
<dbReference type="InterPro" id="IPR049517">
    <property type="entry name" value="ACX-like_C"/>
</dbReference>
<dbReference type="STRING" id="1890683.A0A427YRQ9"/>
<evidence type="ECO:0000259" key="5">
    <source>
        <dbReference type="Pfam" id="PF19278"/>
    </source>
</evidence>
<feature type="domain" description="Hydantoinase/oxoprolinase N-terminal" evidence="4">
    <location>
        <begin position="12"/>
        <end position="250"/>
    </location>
</feature>
<evidence type="ECO:0000259" key="3">
    <source>
        <dbReference type="Pfam" id="PF02538"/>
    </source>
</evidence>
<dbReference type="EMBL" id="RSCD01000003">
    <property type="protein sequence ID" value="RSH93770.1"/>
    <property type="molecule type" value="Genomic_DNA"/>
</dbReference>
<dbReference type="OrthoDB" id="3643at2759"/>
<name>A0A427YRQ9_9TREE</name>
<dbReference type="InterPro" id="IPR002821">
    <property type="entry name" value="Hydantoinase_A"/>
</dbReference>
<dbReference type="Pfam" id="PF02538">
    <property type="entry name" value="Hydantoinase_B"/>
    <property type="match status" value="1"/>
</dbReference>
<evidence type="ECO:0000313" key="7">
    <source>
        <dbReference type="Proteomes" id="UP000279259"/>
    </source>
</evidence>
<feature type="domain" description="Hydantoinase A/oxoprolinase" evidence="2">
    <location>
        <begin position="518"/>
        <end position="555"/>
    </location>
</feature>
<accession>A0A427YRQ9</accession>
<evidence type="ECO:0000259" key="2">
    <source>
        <dbReference type="Pfam" id="PF01968"/>
    </source>
</evidence>